<keyword evidence="1" id="KW-1133">Transmembrane helix</keyword>
<dbReference type="EMBL" id="CP021431">
    <property type="protein sequence ID" value="ARU01155.1"/>
    <property type="molecule type" value="Genomic_DNA"/>
</dbReference>
<evidence type="ECO:0000313" key="2">
    <source>
        <dbReference type="EMBL" id="ARU01155.1"/>
    </source>
</evidence>
<proteinExistence type="predicted"/>
<accession>A0A1Y0EC24</accession>
<evidence type="ECO:0000313" key="3">
    <source>
        <dbReference type="Proteomes" id="UP000195273"/>
    </source>
</evidence>
<gene>
    <name evidence="2" type="ORF">LOKVESSMR4R_01842</name>
</gene>
<evidence type="ECO:0008006" key="4">
    <source>
        <dbReference type="Google" id="ProtNLM"/>
    </source>
</evidence>
<keyword evidence="3" id="KW-1185">Reference proteome</keyword>
<feature type="transmembrane region" description="Helical" evidence="1">
    <location>
        <begin position="12"/>
        <end position="33"/>
    </location>
</feature>
<organism evidence="2 3">
    <name type="scientific">Yoonia vestfoldensis</name>
    <dbReference type="NCBI Taxonomy" id="245188"/>
    <lineage>
        <taxon>Bacteria</taxon>
        <taxon>Pseudomonadati</taxon>
        <taxon>Pseudomonadota</taxon>
        <taxon>Alphaproteobacteria</taxon>
        <taxon>Rhodobacterales</taxon>
        <taxon>Paracoccaceae</taxon>
        <taxon>Yoonia</taxon>
    </lineage>
</organism>
<dbReference type="RefSeq" id="WP_087207729.1">
    <property type="nucleotide sequence ID" value="NZ_CP021431.1"/>
</dbReference>
<dbReference type="OrthoDB" id="7907876at2"/>
<keyword evidence="1" id="KW-0472">Membrane</keyword>
<protein>
    <recommendedName>
        <fullName evidence="4">DUF2474 domain-containing protein</fullName>
    </recommendedName>
</protein>
<reference evidence="2 3" key="1">
    <citation type="submission" date="2017-05" db="EMBL/GenBank/DDBJ databases">
        <title>Genome Sequence of Loktanella vestfoldensis Strain SMR4r Isolated from a Culture of the Diatom Skeletonema marinoi.</title>
        <authorList>
            <person name="Topel M."/>
            <person name="Pinder M.I.M."/>
            <person name="Johansson O.N."/>
            <person name="Kourtchenko O."/>
            <person name="Godhe A."/>
            <person name="Clarke A.K."/>
        </authorList>
    </citation>
    <scope>NUCLEOTIDE SEQUENCE [LARGE SCALE GENOMIC DNA]</scope>
    <source>
        <strain evidence="2 3">SMR4r</strain>
    </source>
</reference>
<dbReference type="KEGG" id="lvs:LOKVESSMR4R_01842"/>
<dbReference type="Proteomes" id="UP000195273">
    <property type="component" value="Chromosome"/>
</dbReference>
<evidence type="ECO:0000256" key="1">
    <source>
        <dbReference type="SAM" id="Phobius"/>
    </source>
</evidence>
<keyword evidence="1" id="KW-0812">Transmembrane</keyword>
<sequence>MPPVLRKSLWFVGFWLAGVGTLTIVALIIRAILF</sequence>
<name>A0A1Y0EC24_9RHOB</name>
<dbReference type="AlphaFoldDB" id="A0A1Y0EC24"/>